<dbReference type="InterPro" id="IPR010982">
    <property type="entry name" value="Lambda_DNA-bd_dom_sf"/>
</dbReference>
<reference evidence="4 5" key="1">
    <citation type="submission" date="2016-11" db="EMBL/GenBank/DDBJ databases">
        <authorList>
            <person name="Jaros S."/>
            <person name="Januszkiewicz K."/>
            <person name="Wedrychowicz H."/>
        </authorList>
    </citation>
    <scope>NUCLEOTIDE SEQUENCE [LARGE SCALE GENOMIC DNA]</scope>
    <source>
        <strain evidence="4 5">DSM 2631</strain>
    </source>
</reference>
<dbReference type="Gene3D" id="1.10.260.40">
    <property type="entry name" value="lambda repressor-like DNA-binding domains"/>
    <property type="match status" value="1"/>
</dbReference>
<dbReference type="AlphaFoldDB" id="A0A1M4YU62"/>
<accession>A0A1M4YU62</accession>
<gene>
    <name evidence="4" type="ORF">SAMN05443638_13216</name>
</gene>
<keyword evidence="5" id="KW-1185">Reference proteome</keyword>
<dbReference type="SMART" id="SM00530">
    <property type="entry name" value="HTH_XRE"/>
    <property type="match status" value="1"/>
</dbReference>
<evidence type="ECO:0000313" key="5">
    <source>
        <dbReference type="Proteomes" id="UP000184035"/>
    </source>
</evidence>
<name>A0A1M4YU62_9CLOT</name>
<dbReference type="Proteomes" id="UP000184035">
    <property type="component" value="Unassembled WGS sequence"/>
</dbReference>
<keyword evidence="2" id="KW-0175">Coiled coil</keyword>
<dbReference type="SUPFAM" id="SSF47413">
    <property type="entry name" value="lambda repressor-like DNA-binding domains"/>
    <property type="match status" value="1"/>
</dbReference>
<dbReference type="Pfam" id="PF01381">
    <property type="entry name" value="HTH_3"/>
    <property type="match status" value="1"/>
</dbReference>
<evidence type="ECO:0000256" key="2">
    <source>
        <dbReference type="SAM" id="Coils"/>
    </source>
</evidence>
<evidence type="ECO:0000313" key="4">
    <source>
        <dbReference type="EMBL" id="SHF09384.1"/>
    </source>
</evidence>
<dbReference type="PROSITE" id="PS50943">
    <property type="entry name" value="HTH_CROC1"/>
    <property type="match status" value="1"/>
</dbReference>
<feature type="domain" description="HTH cro/C1-type" evidence="3">
    <location>
        <begin position="23"/>
        <end position="77"/>
    </location>
</feature>
<evidence type="ECO:0000259" key="3">
    <source>
        <dbReference type="PROSITE" id="PS50943"/>
    </source>
</evidence>
<sequence>MSLFSLFFMKKLVLNMSKLKTKVRELRRESNMKQEQLAKLVGVRRETIVHLENERYNPSLKLGMDIAKIFGKSVEEVFEFIEDDE</sequence>
<dbReference type="EMBL" id="FQVM01000032">
    <property type="protein sequence ID" value="SHF09384.1"/>
    <property type="molecule type" value="Genomic_DNA"/>
</dbReference>
<organism evidence="4 5">
    <name type="scientific">Clostridium fallax</name>
    <dbReference type="NCBI Taxonomy" id="1533"/>
    <lineage>
        <taxon>Bacteria</taxon>
        <taxon>Bacillati</taxon>
        <taxon>Bacillota</taxon>
        <taxon>Clostridia</taxon>
        <taxon>Eubacteriales</taxon>
        <taxon>Clostridiaceae</taxon>
        <taxon>Clostridium</taxon>
    </lineage>
</organism>
<dbReference type="CDD" id="cd00093">
    <property type="entry name" value="HTH_XRE"/>
    <property type="match status" value="1"/>
</dbReference>
<dbReference type="STRING" id="1533.SAMN05443638_13216"/>
<feature type="coiled-coil region" evidence="2">
    <location>
        <begin position="9"/>
        <end position="36"/>
    </location>
</feature>
<protein>
    <submittedName>
        <fullName evidence="4">Putative transcriptional regulator</fullName>
    </submittedName>
</protein>
<proteinExistence type="predicted"/>
<keyword evidence="1" id="KW-0238">DNA-binding</keyword>
<dbReference type="GO" id="GO:0003677">
    <property type="term" value="F:DNA binding"/>
    <property type="evidence" value="ECO:0007669"/>
    <property type="project" value="UniProtKB-KW"/>
</dbReference>
<dbReference type="PANTHER" id="PTHR46558">
    <property type="entry name" value="TRACRIPTIONAL REGULATORY PROTEIN-RELATED-RELATED"/>
    <property type="match status" value="1"/>
</dbReference>
<evidence type="ECO:0000256" key="1">
    <source>
        <dbReference type="ARBA" id="ARBA00023125"/>
    </source>
</evidence>
<dbReference type="PANTHER" id="PTHR46558:SF7">
    <property type="entry name" value="TRANSCRIPTIONAL REGULATOR"/>
    <property type="match status" value="1"/>
</dbReference>
<dbReference type="InterPro" id="IPR001387">
    <property type="entry name" value="Cro/C1-type_HTH"/>
</dbReference>